<accession>A0A7S2VG92</accession>
<proteinExistence type="predicted"/>
<feature type="compositionally biased region" description="Basic and acidic residues" evidence="6">
    <location>
        <begin position="54"/>
        <end position="63"/>
    </location>
</feature>
<feature type="transmembrane region" description="Helical" evidence="7">
    <location>
        <begin position="323"/>
        <end position="345"/>
    </location>
</feature>
<evidence type="ECO:0000256" key="7">
    <source>
        <dbReference type="SAM" id="Phobius"/>
    </source>
</evidence>
<feature type="region of interest" description="Disordered" evidence="6">
    <location>
        <begin position="54"/>
        <end position="86"/>
    </location>
</feature>
<dbReference type="EMBL" id="HBHT01008174">
    <property type="protein sequence ID" value="CAD9951362.1"/>
    <property type="molecule type" value="Transcribed_RNA"/>
</dbReference>
<dbReference type="PANTHER" id="PTHR12677">
    <property type="entry name" value="GOLGI APPARATUS MEMBRANE PROTEIN TVP38-RELATED"/>
    <property type="match status" value="1"/>
</dbReference>
<dbReference type="Pfam" id="PF09335">
    <property type="entry name" value="VTT_dom"/>
    <property type="match status" value="1"/>
</dbReference>
<feature type="transmembrane region" description="Helical" evidence="7">
    <location>
        <begin position="165"/>
        <end position="189"/>
    </location>
</feature>
<keyword evidence="2" id="KW-1003">Cell membrane</keyword>
<comment type="subcellular location">
    <subcellularLocation>
        <location evidence="1">Cell membrane</location>
        <topology evidence="1">Multi-pass membrane protein</topology>
    </subcellularLocation>
</comment>
<evidence type="ECO:0000259" key="8">
    <source>
        <dbReference type="Pfam" id="PF09335"/>
    </source>
</evidence>
<dbReference type="GO" id="GO:0005886">
    <property type="term" value="C:plasma membrane"/>
    <property type="evidence" value="ECO:0007669"/>
    <property type="project" value="UniProtKB-SubCell"/>
</dbReference>
<evidence type="ECO:0000256" key="2">
    <source>
        <dbReference type="ARBA" id="ARBA00022475"/>
    </source>
</evidence>
<evidence type="ECO:0000256" key="6">
    <source>
        <dbReference type="SAM" id="MobiDB-lite"/>
    </source>
</evidence>
<dbReference type="PANTHER" id="PTHR12677:SF59">
    <property type="entry name" value="GOLGI APPARATUS MEMBRANE PROTEIN TVP38-RELATED"/>
    <property type="match status" value="1"/>
</dbReference>
<evidence type="ECO:0000256" key="1">
    <source>
        <dbReference type="ARBA" id="ARBA00004651"/>
    </source>
</evidence>
<feature type="domain" description="VTT" evidence="8">
    <location>
        <begin position="182"/>
        <end position="307"/>
    </location>
</feature>
<evidence type="ECO:0000313" key="9">
    <source>
        <dbReference type="EMBL" id="CAD9951362.1"/>
    </source>
</evidence>
<evidence type="ECO:0000256" key="3">
    <source>
        <dbReference type="ARBA" id="ARBA00022692"/>
    </source>
</evidence>
<feature type="transmembrane region" description="Helical" evidence="7">
    <location>
        <begin position="126"/>
        <end position="145"/>
    </location>
</feature>
<feature type="transmembrane region" description="Helical" evidence="7">
    <location>
        <begin position="288"/>
        <end position="308"/>
    </location>
</feature>
<dbReference type="AlphaFoldDB" id="A0A7S2VG92"/>
<keyword evidence="5 7" id="KW-0472">Membrane</keyword>
<dbReference type="InterPro" id="IPR015414">
    <property type="entry name" value="TMEM64"/>
</dbReference>
<evidence type="ECO:0000256" key="5">
    <source>
        <dbReference type="ARBA" id="ARBA00023136"/>
    </source>
</evidence>
<name>A0A7S2VG92_9STRA</name>
<gene>
    <name evidence="9" type="ORF">APAL1065_LOCUS5473</name>
</gene>
<reference evidence="9" key="1">
    <citation type="submission" date="2021-01" db="EMBL/GenBank/DDBJ databases">
        <authorList>
            <person name="Corre E."/>
            <person name="Pelletier E."/>
            <person name="Niang G."/>
            <person name="Scheremetjew M."/>
            <person name="Finn R."/>
            <person name="Kale V."/>
            <person name="Holt S."/>
            <person name="Cochrane G."/>
            <person name="Meng A."/>
            <person name="Brown T."/>
            <person name="Cohen L."/>
        </authorList>
    </citation>
    <scope>NUCLEOTIDE SEQUENCE</scope>
    <source>
        <strain evidence="9">CCMP125</strain>
    </source>
</reference>
<keyword evidence="4 7" id="KW-1133">Transmembrane helix</keyword>
<sequence>MKRMFSTFLSRLLNLFSRAVHPRRDPQRAAKNKHEEFLSDIDALNRTIELAERKRIMDTKRESGPSPSLPPSNSNGSQSDYVSMDQAKQSERLQTSGAKEGQEEEELHFFWELLRFAKNRSWKKKLMTVLIFSSSAYVLIDLVFLGNIMKLIENFLTWMTNHSGAAVGCFLGFFVLATLLFVPPTILYFGAGYAFCDVAGFWPGMVAATVVCFMGSSMGAVLAFLRSRYMMRDLIELFARRFPIVKCLDQAIHEKGFRVMLMMRLCPIVPFNGLNYIGGVTNISMEEYVFALVGVIPNIILWVLVGASADHLRNRDTDDKGEFIFLIISMCAGIVFAAVGLYLLYRYGRDELHKEIKEQRAVSWHTFAKDDSEKSSSQVGDDPIEEGFEAMEQQPGGLIAVFGLDHHVVEPSTIPEDGHDEDWLWIWA</sequence>
<dbReference type="InterPro" id="IPR032816">
    <property type="entry name" value="VTT_dom"/>
</dbReference>
<organism evidence="9">
    <name type="scientific">Entomoneis paludosa</name>
    <dbReference type="NCBI Taxonomy" id="265537"/>
    <lineage>
        <taxon>Eukaryota</taxon>
        <taxon>Sar</taxon>
        <taxon>Stramenopiles</taxon>
        <taxon>Ochrophyta</taxon>
        <taxon>Bacillariophyta</taxon>
        <taxon>Bacillariophyceae</taxon>
        <taxon>Bacillariophycidae</taxon>
        <taxon>Entomoneidaceae</taxon>
        <taxon>Entomoneis</taxon>
    </lineage>
</organism>
<evidence type="ECO:0000256" key="4">
    <source>
        <dbReference type="ARBA" id="ARBA00022989"/>
    </source>
</evidence>
<protein>
    <recommendedName>
        <fullName evidence="8">VTT domain-containing protein</fullName>
    </recommendedName>
</protein>
<keyword evidence="3 7" id="KW-0812">Transmembrane</keyword>
<feature type="transmembrane region" description="Helical" evidence="7">
    <location>
        <begin position="201"/>
        <end position="225"/>
    </location>
</feature>